<organism evidence="2 3">
    <name type="scientific">Mortierella alpina</name>
    <name type="common">Oleaginous fungus</name>
    <name type="synonym">Mortierella renispora</name>
    <dbReference type="NCBI Taxonomy" id="64518"/>
    <lineage>
        <taxon>Eukaryota</taxon>
        <taxon>Fungi</taxon>
        <taxon>Fungi incertae sedis</taxon>
        <taxon>Mucoromycota</taxon>
        <taxon>Mortierellomycotina</taxon>
        <taxon>Mortierellomycetes</taxon>
        <taxon>Mortierellales</taxon>
        <taxon>Mortierellaceae</taxon>
        <taxon>Mortierella</taxon>
    </lineage>
</organism>
<feature type="transmembrane region" description="Helical" evidence="1">
    <location>
        <begin position="18"/>
        <end position="41"/>
    </location>
</feature>
<protein>
    <submittedName>
        <fullName evidence="2">Uncharacterized protein</fullName>
    </submittedName>
</protein>
<feature type="transmembrane region" description="Helical" evidence="1">
    <location>
        <begin position="174"/>
        <end position="196"/>
    </location>
</feature>
<feature type="transmembrane region" description="Helical" evidence="1">
    <location>
        <begin position="141"/>
        <end position="162"/>
    </location>
</feature>
<comment type="caution">
    <text evidence="2">The sequence shown here is derived from an EMBL/GenBank/DDBJ whole genome shotgun (WGS) entry which is preliminary data.</text>
</comment>
<dbReference type="PANTHER" id="PTHR36535">
    <property type="entry name" value="YALI0E30327P"/>
    <property type="match status" value="1"/>
</dbReference>
<gene>
    <name evidence="2" type="ORF">KVV02_004102</name>
</gene>
<evidence type="ECO:0000256" key="1">
    <source>
        <dbReference type="SAM" id="Phobius"/>
    </source>
</evidence>
<feature type="non-terminal residue" evidence="2">
    <location>
        <position position="1"/>
    </location>
</feature>
<dbReference type="EMBL" id="JAIFTL010000062">
    <property type="protein sequence ID" value="KAG9324608.1"/>
    <property type="molecule type" value="Genomic_DNA"/>
</dbReference>
<dbReference type="PANTHER" id="PTHR36535:SF1">
    <property type="entry name" value="DUF1772 DOMAIN-CONTAINING PROTEIN"/>
    <property type="match status" value="1"/>
</dbReference>
<name>A0A9P8CXP8_MORAP</name>
<feature type="transmembrane region" description="Helical" evidence="1">
    <location>
        <begin position="61"/>
        <end position="85"/>
    </location>
</feature>
<keyword evidence="1" id="KW-0812">Transmembrane</keyword>
<sequence length="224" mass="24081">MPAAHEFRAFANSSNMLLFTKILTISSMGIFAGTALNYNTVIMPSLRNFASSSSLAVWAEMYLLAKPIQISTIVVSVIGGTSLFYKTGNTCYLGGALMMAVIVPYTRVLLYPINDSLLGIRKNGQGRNDSSVEEMLIRWDMIHFGRTLLSYGALVLTLYGALAGKYKIIVGENILLVTKTITIASMGIAAGTGLSYNTLIMPSLAKLPAQTAVAVWCNTAFAAM</sequence>
<dbReference type="Proteomes" id="UP000717515">
    <property type="component" value="Unassembled WGS sequence"/>
</dbReference>
<evidence type="ECO:0000313" key="3">
    <source>
        <dbReference type="Proteomes" id="UP000717515"/>
    </source>
</evidence>
<reference evidence="2" key="1">
    <citation type="submission" date="2021-07" db="EMBL/GenBank/DDBJ databases">
        <title>Draft genome of Mortierella alpina, strain LL118, isolated from an aspen leaf litter sample.</title>
        <authorList>
            <person name="Yang S."/>
            <person name="Vinatzer B.A."/>
        </authorList>
    </citation>
    <scope>NUCLEOTIDE SEQUENCE</scope>
    <source>
        <strain evidence="2">LL118</strain>
    </source>
</reference>
<accession>A0A9P8CXP8</accession>
<proteinExistence type="predicted"/>
<evidence type="ECO:0000313" key="2">
    <source>
        <dbReference type="EMBL" id="KAG9324608.1"/>
    </source>
</evidence>
<dbReference type="Pfam" id="PF08592">
    <property type="entry name" value="Anthrone_oxy"/>
    <property type="match status" value="1"/>
</dbReference>
<feature type="transmembrane region" description="Helical" evidence="1">
    <location>
        <begin position="92"/>
        <end position="113"/>
    </location>
</feature>
<dbReference type="InterPro" id="IPR013901">
    <property type="entry name" value="Anthrone_oxy"/>
</dbReference>
<keyword evidence="1" id="KW-0472">Membrane</keyword>
<keyword evidence="1" id="KW-1133">Transmembrane helix</keyword>
<dbReference type="AlphaFoldDB" id="A0A9P8CXP8"/>